<evidence type="ECO:0000256" key="5">
    <source>
        <dbReference type="ARBA" id="ARBA00022692"/>
    </source>
</evidence>
<comment type="subunit">
    <text evidence="3 8">Homodimer and heterodimers.</text>
</comment>
<evidence type="ECO:0000256" key="4">
    <source>
        <dbReference type="ARBA" id="ARBA00022475"/>
    </source>
</evidence>
<evidence type="ECO:0000256" key="1">
    <source>
        <dbReference type="ARBA" id="ARBA00004651"/>
    </source>
</evidence>
<evidence type="ECO:0000256" key="7">
    <source>
        <dbReference type="ARBA" id="ARBA00023136"/>
    </source>
</evidence>
<feature type="transmembrane region" description="Helical" evidence="8">
    <location>
        <begin position="76"/>
        <end position="102"/>
    </location>
</feature>
<organism evidence="10 11">
    <name type="scientific">Platanthera zijinensis</name>
    <dbReference type="NCBI Taxonomy" id="2320716"/>
    <lineage>
        <taxon>Eukaryota</taxon>
        <taxon>Viridiplantae</taxon>
        <taxon>Streptophyta</taxon>
        <taxon>Embryophyta</taxon>
        <taxon>Tracheophyta</taxon>
        <taxon>Spermatophyta</taxon>
        <taxon>Magnoliopsida</taxon>
        <taxon>Liliopsida</taxon>
        <taxon>Asparagales</taxon>
        <taxon>Orchidaceae</taxon>
        <taxon>Orchidoideae</taxon>
        <taxon>Orchideae</taxon>
        <taxon>Orchidinae</taxon>
        <taxon>Platanthera</taxon>
    </lineage>
</organism>
<dbReference type="PANTHER" id="PTHR36488">
    <property type="entry name" value="CASP-LIKE PROTEIN 1U1"/>
    <property type="match status" value="1"/>
</dbReference>
<comment type="caution">
    <text evidence="10">The sequence shown here is derived from an EMBL/GenBank/DDBJ whole genome shotgun (WGS) entry which is preliminary data.</text>
</comment>
<keyword evidence="4 8" id="KW-1003">Cell membrane</keyword>
<keyword evidence="5 8" id="KW-0812">Transmembrane</keyword>
<dbReference type="GO" id="GO:0005886">
    <property type="term" value="C:plasma membrane"/>
    <property type="evidence" value="ECO:0007669"/>
    <property type="project" value="UniProtKB-SubCell"/>
</dbReference>
<keyword evidence="11" id="KW-1185">Reference proteome</keyword>
<feature type="domain" description="Casparian strip membrane protein" evidence="9">
    <location>
        <begin position="24"/>
        <end position="176"/>
    </location>
</feature>
<sequence>MGSSEDDGITAATAPTPPAITGGLSCISLVLRSLLFAATGASIAVMVTGKQTKEIISLPPFPPLVMVAKFDYSPSFIRYFVAATSVACVYSLVSAVGTAVWLRRPNSASGTLSFLLAFFDALILGIVASATGAGVSIAYVGLRGNSHVGWIKICNMFDKFCWHIGGSLVLSGAATVILVLLVMLSTFSLHRRSRR</sequence>
<feature type="transmembrane region" description="Helical" evidence="8">
    <location>
        <begin position="162"/>
        <end position="189"/>
    </location>
</feature>
<feature type="transmembrane region" description="Helical" evidence="8">
    <location>
        <begin position="114"/>
        <end position="142"/>
    </location>
</feature>
<comment type="subcellular location">
    <subcellularLocation>
        <location evidence="1 8">Cell membrane</location>
        <topology evidence="1 8">Multi-pass membrane protein</topology>
    </subcellularLocation>
</comment>
<dbReference type="PANTHER" id="PTHR36488:SF8">
    <property type="entry name" value="CASP-LIKE PROTEIN 1U1"/>
    <property type="match status" value="1"/>
</dbReference>
<dbReference type="EMBL" id="JBBWWQ010000003">
    <property type="protein sequence ID" value="KAK8952607.1"/>
    <property type="molecule type" value="Genomic_DNA"/>
</dbReference>
<evidence type="ECO:0000256" key="8">
    <source>
        <dbReference type="RuleBase" id="RU361233"/>
    </source>
</evidence>
<reference evidence="10 11" key="1">
    <citation type="journal article" date="2022" name="Nat. Plants">
        <title>Genomes of leafy and leafless Platanthera orchids illuminate the evolution of mycoheterotrophy.</title>
        <authorList>
            <person name="Li M.H."/>
            <person name="Liu K.W."/>
            <person name="Li Z."/>
            <person name="Lu H.C."/>
            <person name="Ye Q.L."/>
            <person name="Zhang D."/>
            <person name="Wang J.Y."/>
            <person name="Li Y.F."/>
            <person name="Zhong Z.M."/>
            <person name="Liu X."/>
            <person name="Yu X."/>
            <person name="Liu D.K."/>
            <person name="Tu X.D."/>
            <person name="Liu B."/>
            <person name="Hao Y."/>
            <person name="Liao X.Y."/>
            <person name="Jiang Y.T."/>
            <person name="Sun W.H."/>
            <person name="Chen J."/>
            <person name="Chen Y.Q."/>
            <person name="Ai Y."/>
            <person name="Zhai J.W."/>
            <person name="Wu S.S."/>
            <person name="Zhou Z."/>
            <person name="Hsiao Y.Y."/>
            <person name="Wu W.L."/>
            <person name="Chen Y.Y."/>
            <person name="Lin Y.F."/>
            <person name="Hsu J.L."/>
            <person name="Li C.Y."/>
            <person name="Wang Z.W."/>
            <person name="Zhao X."/>
            <person name="Zhong W.Y."/>
            <person name="Ma X.K."/>
            <person name="Ma L."/>
            <person name="Huang J."/>
            <person name="Chen G.Z."/>
            <person name="Huang M.Z."/>
            <person name="Huang L."/>
            <person name="Peng D.H."/>
            <person name="Luo Y.B."/>
            <person name="Zou S.Q."/>
            <person name="Chen S.P."/>
            <person name="Lan S."/>
            <person name="Tsai W.C."/>
            <person name="Van de Peer Y."/>
            <person name="Liu Z.J."/>
        </authorList>
    </citation>
    <scope>NUCLEOTIDE SEQUENCE [LARGE SCALE GENOMIC DNA]</scope>
    <source>
        <strain evidence="10">Lor287</strain>
    </source>
</reference>
<accession>A0AAP0BYJ9</accession>
<dbReference type="InterPro" id="IPR006702">
    <property type="entry name" value="CASP_dom"/>
</dbReference>
<evidence type="ECO:0000256" key="3">
    <source>
        <dbReference type="ARBA" id="ARBA00011489"/>
    </source>
</evidence>
<gene>
    <name evidence="10" type="ORF">KSP39_PZI003830</name>
</gene>
<evidence type="ECO:0000256" key="6">
    <source>
        <dbReference type="ARBA" id="ARBA00022989"/>
    </source>
</evidence>
<proteinExistence type="inferred from homology"/>
<dbReference type="AlphaFoldDB" id="A0AAP0BYJ9"/>
<dbReference type="Pfam" id="PF04535">
    <property type="entry name" value="CASP_dom"/>
    <property type="match status" value="1"/>
</dbReference>
<protein>
    <recommendedName>
        <fullName evidence="8">CASP-like protein</fullName>
    </recommendedName>
</protein>
<dbReference type="InterPro" id="IPR044173">
    <property type="entry name" value="CASPL"/>
</dbReference>
<dbReference type="NCBIfam" id="TIGR01569">
    <property type="entry name" value="A_tha_TIGR01569"/>
    <property type="match status" value="1"/>
</dbReference>
<dbReference type="Proteomes" id="UP001418222">
    <property type="component" value="Unassembled WGS sequence"/>
</dbReference>
<evidence type="ECO:0000313" key="10">
    <source>
        <dbReference type="EMBL" id="KAK8952607.1"/>
    </source>
</evidence>
<evidence type="ECO:0000313" key="11">
    <source>
        <dbReference type="Proteomes" id="UP001418222"/>
    </source>
</evidence>
<comment type="caution">
    <text evidence="8">Lacks conserved residue(s) required for the propagation of feature annotation.</text>
</comment>
<comment type="similarity">
    <text evidence="2 8">Belongs to the Casparian strip membrane proteins (CASP) family.</text>
</comment>
<evidence type="ECO:0000259" key="9">
    <source>
        <dbReference type="Pfam" id="PF04535"/>
    </source>
</evidence>
<evidence type="ECO:0000256" key="2">
    <source>
        <dbReference type="ARBA" id="ARBA00007651"/>
    </source>
</evidence>
<name>A0AAP0BYJ9_9ASPA</name>
<keyword evidence="7 8" id="KW-0472">Membrane</keyword>
<dbReference type="InterPro" id="IPR006459">
    <property type="entry name" value="CASP/CASPL"/>
</dbReference>
<keyword evidence="6 8" id="KW-1133">Transmembrane helix</keyword>